<reference evidence="1 2" key="1">
    <citation type="submission" date="2018-11" db="EMBL/GenBank/DDBJ databases">
        <title>Novel bacteria species description.</title>
        <authorList>
            <person name="Han J.-H."/>
        </authorList>
    </citation>
    <scope>NUCLEOTIDE SEQUENCE [LARGE SCALE GENOMIC DNA]</scope>
    <source>
        <strain evidence="1 2">KCTC23259</strain>
    </source>
</reference>
<evidence type="ECO:0000313" key="1">
    <source>
        <dbReference type="EMBL" id="MCP9765792.1"/>
    </source>
</evidence>
<name>A0AAE3H7C9_9BACT</name>
<dbReference type="Proteomes" id="UP001204144">
    <property type="component" value="Unassembled WGS sequence"/>
</dbReference>
<sequence length="160" mass="18479">MLIEFNSLPENARIWVYQSDKILKDSEINEISEYLSAQISGWESHGLPLQASFEFFYDKFLVIGVNTLYQDPSGCSIDTSTRWLKEIQHNFGIDFFDRSIAYFDNENLAFFPILEAKKQVMAGKINANTTVLNHQIGSLAELKNNWKLKASDSFMKKYFV</sequence>
<dbReference type="AlphaFoldDB" id="A0AAE3H7C9"/>
<organism evidence="1 2">
    <name type="scientific">Lacihabitans soyangensis</name>
    <dbReference type="NCBI Taxonomy" id="869394"/>
    <lineage>
        <taxon>Bacteria</taxon>
        <taxon>Pseudomonadati</taxon>
        <taxon>Bacteroidota</taxon>
        <taxon>Cytophagia</taxon>
        <taxon>Cytophagales</taxon>
        <taxon>Leadbetterellaceae</taxon>
        <taxon>Lacihabitans</taxon>
    </lineage>
</organism>
<accession>A0AAE3H7C9</accession>
<gene>
    <name evidence="1" type="ORF">EGI31_22890</name>
</gene>
<protein>
    <recommendedName>
        <fullName evidence="3">ABC transporter ATPase</fullName>
    </recommendedName>
</protein>
<comment type="caution">
    <text evidence="1">The sequence shown here is derived from an EMBL/GenBank/DDBJ whole genome shotgun (WGS) entry which is preliminary data.</text>
</comment>
<dbReference type="RefSeq" id="WP_255039497.1">
    <property type="nucleotide sequence ID" value="NZ_RJUF01000192.1"/>
</dbReference>
<evidence type="ECO:0000313" key="2">
    <source>
        <dbReference type="Proteomes" id="UP001204144"/>
    </source>
</evidence>
<keyword evidence="2" id="KW-1185">Reference proteome</keyword>
<proteinExistence type="predicted"/>
<dbReference type="EMBL" id="RJUF01000192">
    <property type="protein sequence ID" value="MCP9765792.1"/>
    <property type="molecule type" value="Genomic_DNA"/>
</dbReference>
<evidence type="ECO:0008006" key="3">
    <source>
        <dbReference type="Google" id="ProtNLM"/>
    </source>
</evidence>